<evidence type="ECO:0000313" key="3">
    <source>
        <dbReference type="Proteomes" id="UP000307756"/>
    </source>
</evidence>
<dbReference type="OrthoDB" id="2375124at2"/>
<keyword evidence="3" id="KW-1185">Reference proteome</keyword>
<evidence type="ECO:0000313" key="2">
    <source>
        <dbReference type="EMBL" id="TKC14938.1"/>
    </source>
</evidence>
<evidence type="ECO:0000259" key="1">
    <source>
        <dbReference type="Pfam" id="PF10057"/>
    </source>
</evidence>
<dbReference type="Proteomes" id="UP000307756">
    <property type="component" value="Unassembled WGS sequence"/>
</dbReference>
<dbReference type="EMBL" id="SWBM01000007">
    <property type="protein sequence ID" value="TKC14938.1"/>
    <property type="molecule type" value="Genomic_DNA"/>
</dbReference>
<reference evidence="2 3" key="1">
    <citation type="journal article" date="2011" name="J. Microbiol.">
        <title>Bacillus kyonggiensis sp. nov., isolated from soil of a lettuce field.</title>
        <authorList>
            <person name="Dong K."/>
            <person name="Lee S."/>
        </authorList>
    </citation>
    <scope>NUCLEOTIDE SEQUENCE [LARGE SCALE GENOMIC DNA]</scope>
    <source>
        <strain evidence="2 3">NB22</strain>
    </source>
</reference>
<organism evidence="2 3">
    <name type="scientific">Robertmurraya kyonggiensis</name>
    <dbReference type="NCBI Taxonomy" id="1037680"/>
    <lineage>
        <taxon>Bacteria</taxon>
        <taxon>Bacillati</taxon>
        <taxon>Bacillota</taxon>
        <taxon>Bacilli</taxon>
        <taxon>Bacillales</taxon>
        <taxon>Bacillaceae</taxon>
        <taxon>Robertmurraya</taxon>
    </lineage>
</organism>
<comment type="caution">
    <text evidence="2">The sequence shown here is derived from an EMBL/GenBank/DDBJ whole genome shotgun (WGS) entry which is preliminary data.</text>
</comment>
<feature type="domain" description="Na+-translocating membrane potential-generating system MpsC" evidence="1">
    <location>
        <begin position="3"/>
        <end position="113"/>
    </location>
</feature>
<dbReference type="InterPro" id="IPR018745">
    <property type="entry name" value="MpsC"/>
</dbReference>
<sequence length="123" mass="14280">MTKNLEHHFSMLIREIRKEHIGNGPREINTRIVGPWVICEMKGNLSNVEKFMIKSNEGQLMVHEARTELVKNIYKEPTVVNKLEELVEAKFVSLFTDINIDLDTAMTVFVFDKSIKENSDMKN</sequence>
<proteinExistence type="predicted"/>
<gene>
    <name evidence="2" type="ORF">FA727_20755</name>
</gene>
<accession>A0A4U1CZP7</accession>
<dbReference type="RefSeq" id="WP_136833410.1">
    <property type="nucleotide sequence ID" value="NZ_SWBM01000007.1"/>
</dbReference>
<name>A0A4U1CZP7_9BACI</name>
<dbReference type="AlphaFoldDB" id="A0A4U1CZP7"/>
<dbReference type="Pfam" id="PF10057">
    <property type="entry name" value="MpsC"/>
    <property type="match status" value="1"/>
</dbReference>
<protein>
    <submittedName>
        <fullName evidence="2">DUF2294 domain-containing protein</fullName>
    </submittedName>
</protein>